<gene>
    <name evidence="2" type="ORF">FIBSPDRAFT_891409</name>
</gene>
<evidence type="ECO:0000313" key="2">
    <source>
        <dbReference type="EMBL" id="KZP21016.1"/>
    </source>
</evidence>
<dbReference type="AlphaFoldDB" id="A0A166JMC4"/>
<evidence type="ECO:0000313" key="3">
    <source>
        <dbReference type="Proteomes" id="UP000076532"/>
    </source>
</evidence>
<feature type="region of interest" description="Disordered" evidence="1">
    <location>
        <begin position="74"/>
        <end position="128"/>
    </location>
</feature>
<accession>A0A166JMC4</accession>
<name>A0A166JMC4_9AGAM</name>
<feature type="region of interest" description="Disordered" evidence="1">
    <location>
        <begin position="1"/>
        <end position="49"/>
    </location>
</feature>
<feature type="compositionally biased region" description="Low complexity" evidence="1">
    <location>
        <begin position="8"/>
        <end position="17"/>
    </location>
</feature>
<feature type="compositionally biased region" description="Polar residues" evidence="1">
    <location>
        <begin position="31"/>
        <end position="43"/>
    </location>
</feature>
<proteinExistence type="predicted"/>
<protein>
    <submittedName>
        <fullName evidence="2">Uncharacterized protein</fullName>
    </submittedName>
</protein>
<reference evidence="2 3" key="1">
    <citation type="journal article" date="2016" name="Mol. Biol. Evol.">
        <title>Comparative Genomics of Early-Diverging Mushroom-Forming Fungi Provides Insights into the Origins of Lignocellulose Decay Capabilities.</title>
        <authorList>
            <person name="Nagy L.G."/>
            <person name="Riley R."/>
            <person name="Tritt A."/>
            <person name="Adam C."/>
            <person name="Daum C."/>
            <person name="Floudas D."/>
            <person name="Sun H."/>
            <person name="Yadav J.S."/>
            <person name="Pangilinan J."/>
            <person name="Larsson K.H."/>
            <person name="Matsuura K."/>
            <person name="Barry K."/>
            <person name="Labutti K."/>
            <person name="Kuo R."/>
            <person name="Ohm R.A."/>
            <person name="Bhattacharya S.S."/>
            <person name="Shirouzu T."/>
            <person name="Yoshinaga Y."/>
            <person name="Martin F.M."/>
            <person name="Grigoriev I.V."/>
            <person name="Hibbett D.S."/>
        </authorList>
    </citation>
    <scope>NUCLEOTIDE SEQUENCE [LARGE SCALE GENOMIC DNA]</scope>
    <source>
        <strain evidence="2 3">CBS 109695</strain>
    </source>
</reference>
<sequence>MSGSQSPTNTELTATTKRATKTKTPRIPKESSAQVLAEKTSSVMPPGQFQIDEYDPNHQVQSFSLYGLMAPPAPPAPQCSYQQEYQDGSIPPALQPSYQDTSMRPVLQPPYQDTSGMPPVPSLYPHGYQDISDSQSCGLRTSVATRTLNIYPIYDNDPLGNTIFPRIPDVLGNDQAIANTLSRESTQWADGPTSAVSVPQHLMQSITPQLLNRWNKNSITLTLLHVINVADLGVVGVSRQLCLAEHGAVDGRQFQHDVAGRGSRNGGCLWNLWCLNVPEWCLGQGGSRVLWLHNLGYGGEKTATTVGI</sequence>
<evidence type="ECO:0000256" key="1">
    <source>
        <dbReference type="SAM" id="MobiDB-lite"/>
    </source>
</evidence>
<dbReference type="EMBL" id="KV417550">
    <property type="protein sequence ID" value="KZP21016.1"/>
    <property type="molecule type" value="Genomic_DNA"/>
</dbReference>
<keyword evidence="3" id="KW-1185">Reference proteome</keyword>
<organism evidence="2 3">
    <name type="scientific">Athelia psychrophila</name>
    <dbReference type="NCBI Taxonomy" id="1759441"/>
    <lineage>
        <taxon>Eukaryota</taxon>
        <taxon>Fungi</taxon>
        <taxon>Dikarya</taxon>
        <taxon>Basidiomycota</taxon>
        <taxon>Agaricomycotina</taxon>
        <taxon>Agaricomycetes</taxon>
        <taxon>Agaricomycetidae</taxon>
        <taxon>Atheliales</taxon>
        <taxon>Atheliaceae</taxon>
        <taxon>Athelia</taxon>
    </lineage>
</organism>
<dbReference type="Proteomes" id="UP000076532">
    <property type="component" value="Unassembled WGS sequence"/>
</dbReference>